<comment type="similarity">
    <text evidence="4">Belongs to the Orn/Lys/Arg decarboxylase class-II family.</text>
</comment>
<reference evidence="9 10" key="1">
    <citation type="submission" date="2018-08" db="EMBL/GenBank/DDBJ databases">
        <title>A genome reference for cultivated species of the human gut microbiota.</title>
        <authorList>
            <person name="Zou Y."/>
            <person name="Xue W."/>
            <person name="Luo G."/>
        </authorList>
    </citation>
    <scope>NUCLEOTIDE SEQUENCE [LARGE SCALE GENOMIC DNA]</scope>
    <source>
        <strain evidence="8 9">AM18-2AC</strain>
        <strain evidence="7 10">AM22-9LB</strain>
    </source>
</reference>
<comment type="caution">
    <text evidence="8">The sequence shown here is derived from an EMBL/GenBank/DDBJ whole genome shotgun (WGS) entry which is preliminary data.</text>
</comment>
<protein>
    <submittedName>
        <fullName evidence="8">Pyridoxal-dependent decarboxylase</fullName>
    </submittedName>
</protein>
<gene>
    <name evidence="8" type="ORF">DW222_17290</name>
    <name evidence="7" type="ORF">DW272_16385</name>
</gene>
<keyword evidence="2 3" id="KW-0663">Pyridoxal phosphate</keyword>
<dbReference type="PANTHER" id="PTHR43727:SF2">
    <property type="entry name" value="GROUP IV DECARBOXYLASE"/>
    <property type="match status" value="1"/>
</dbReference>
<comment type="cofactor">
    <cofactor evidence="1 3">
        <name>pyridoxal 5'-phosphate</name>
        <dbReference type="ChEBI" id="CHEBI:597326"/>
    </cofactor>
</comment>
<dbReference type="InterPro" id="IPR022643">
    <property type="entry name" value="De-COase2_C"/>
</dbReference>
<evidence type="ECO:0000313" key="8">
    <source>
        <dbReference type="EMBL" id="RHH14778.1"/>
    </source>
</evidence>
<dbReference type="Proteomes" id="UP000284024">
    <property type="component" value="Unassembled WGS sequence"/>
</dbReference>
<dbReference type="InterPro" id="IPR009006">
    <property type="entry name" value="Ala_racemase/Decarboxylase_C"/>
</dbReference>
<feature type="modified residue" description="N6-(pyridoxal phosphate)lysine" evidence="3">
    <location>
        <position position="40"/>
    </location>
</feature>
<feature type="domain" description="Orn/DAP/Arg decarboxylase 2 C-terminal" evidence="5">
    <location>
        <begin position="260"/>
        <end position="345"/>
    </location>
</feature>
<proteinExistence type="inferred from homology"/>
<evidence type="ECO:0000313" key="7">
    <source>
        <dbReference type="EMBL" id="RHG13841.1"/>
    </source>
</evidence>
<dbReference type="InterPro" id="IPR000183">
    <property type="entry name" value="Orn/DAP/Arg_de-COase"/>
</dbReference>
<feature type="active site" description="Proton donor" evidence="3">
    <location>
        <position position="318"/>
    </location>
</feature>
<dbReference type="EMBL" id="QRHZ01000015">
    <property type="protein sequence ID" value="RHG13841.1"/>
    <property type="molecule type" value="Genomic_DNA"/>
</dbReference>
<organism evidence="8 9">
    <name type="scientific">Blautia obeum</name>
    <dbReference type="NCBI Taxonomy" id="40520"/>
    <lineage>
        <taxon>Bacteria</taxon>
        <taxon>Bacillati</taxon>
        <taxon>Bacillota</taxon>
        <taxon>Clostridia</taxon>
        <taxon>Lachnospirales</taxon>
        <taxon>Lachnospiraceae</taxon>
        <taxon>Blautia</taxon>
    </lineage>
</organism>
<dbReference type="PANTHER" id="PTHR43727">
    <property type="entry name" value="DIAMINOPIMELATE DECARBOXYLASE"/>
    <property type="match status" value="1"/>
</dbReference>
<evidence type="ECO:0000259" key="5">
    <source>
        <dbReference type="Pfam" id="PF00278"/>
    </source>
</evidence>
<dbReference type="Pfam" id="PF00278">
    <property type="entry name" value="Orn_DAP_Arg_deC"/>
    <property type="match status" value="1"/>
</dbReference>
<dbReference type="Pfam" id="PF02784">
    <property type="entry name" value="Orn_Arg_deC_N"/>
    <property type="match status" value="1"/>
</dbReference>
<dbReference type="AlphaFoldDB" id="A0A414VXA7"/>
<evidence type="ECO:0000256" key="4">
    <source>
        <dbReference type="RuleBase" id="RU003737"/>
    </source>
</evidence>
<dbReference type="InterPro" id="IPR022644">
    <property type="entry name" value="De-COase2_N"/>
</dbReference>
<dbReference type="GO" id="GO:0008836">
    <property type="term" value="F:diaminopimelate decarboxylase activity"/>
    <property type="evidence" value="ECO:0007669"/>
    <property type="project" value="TreeGrafter"/>
</dbReference>
<dbReference type="SUPFAM" id="SSF51419">
    <property type="entry name" value="PLP-binding barrel"/>
    <property type="match status" value="1"/>
</dbReference>
<dbReference type="PRINTS" id="PR01179">
    <property type="entry name" value="ODADCRBXLASE"/>
</dbReference>
<name>A0A414VXA7_9FIRM</name>
<evidence type="ECO:0000256" key="2">
    <source>
        <dbReference type="ARBA" id="ARBA00022898"/>
    </source>
</evidence>
<evidence type="ECO:0000313" key="10">
    <source>
        <dbReference type="Proteomes" id="UP000284220"/>
    </source>
</evidence>
<evidence type="ECO:0000259" key="6">
    <source>
        <dbReference type="Pfam" id="PF02784"/>
    </source>
</evidence>
<accession>A0A414VXA7</accession>
<dbReference type="GO" id="GO:0009089">
    <property type="term" value="P:lysine biosynthetic process via diaminopimelate"/>
    <property type="evidence" value="ECO:0007669"/>
    <property type="project" value="TreeGrafter"/>
</dbReference>
<dbReference type="SUPFAM" id="SSF50621">
    <property type="entry name" value="Alanine racemase C-terminal domain-like"/>
    <property type="match status" value="1"/>
</dbReference>
<dbReference type="Gene3D" id="2.40.37.10">
    <property type="entry name" value="Lyase, Ornithine Decarboxylase, Chain A, domain 1"/>
    <property type="match status" value="1"/>
</dbReference>
<sequence>MNFKTPFYVIHKNELDDNYKKLTSALEKHWNNYIIGYSYKTNALPWIIKHFDSLGCYAETVSEDEYELAKLVGVTKNKIIYNGPIKTKESFLEAVQNECIVNIDSQREIDWLDEVKEEKKSIGIRINFDIEKMCPGQSQCPNEGGRFGFCYENGELGKAIKQIREKKVNISGIHLHTSSKTRSLDIYRAIANVACKVKEEFSLDLDYVDIGGGFFGGLSTKPQFEEYISIMEDILSKSFDKKKTKLIIEPGMAVIGAPISYVTSVIDVKDTEFNRFVVTDGTRTSIDPLMTKSSYFYSLIIDGERIVHPKQIISGYTCMEHDRLFEGNNMPTLCIGDKIVYDKVGAYTMCLTPLFIKYFPDVYLENNGEYQLVRKAWKPEQYVMNSMIED</sequence>
<dbReference type="EMBL" id="QRJH01000015">
    <property type="protein sequence ID" value="RHH14778.1"/>
    <property type="molecule type" value="Genomic_DNA"/>
</dbReference>
<evidence type="ECO:0000313" key="9">
    <source>
        <dbReference type="Proteomes" id="UP000284024"/>
    </source>
</evidence>
<feature type="domain" description="Orn/DAP/Arg decarboxylase 2 N-terminal" evidence="6">
    <location>
        <begin position="24"/>
        <end position="254"/>
    </location>
</feature>
<evidence type="ECO:0000256" key="1">
    <source>
        <dbReference type="ARBA" id="ARBA00001933"/>
    </source>
</evidence>
<dbReference type="Gene3D" id="3.20.20.10">
    <property type="entry name" value="Alanine racemase"/>
    <property type="match status" value="1"/>
</dbReference>
<evidence type="ECO:0000256" key="3">
    <source>
        <dbReference type="PIRSR" id="PIRSR600183-50"/>
    </source>
</evidence>
<dbReference type="InterPro" id="IPR029066">
    <property type="entry name" value="PLP-binding_barrel"/>
</dbReference>
<dbReference type="Proteomes" id="UP000284220">
    <property type="component" value="Unassembled WGS sequence"/>
</dbReference>